<dbReference type="PANTHER" id="PTHR43849:SF2">
    <property type="entry name" value="BLL3936 PROTEIN"/>
    <property type="match status" value="1"/>
</dbReference>
<sequence length="634" mass="67290">MSYENEVTADEKPATRKVEFRTILAVIFALYHIIALQLLTVDPLVLRSTFLAGTVVLTFLYWPSRKKASNLYEIILTLGTIASSIYVFFQYREMIYRIGIAPTFWDIVCGSIVLIATLVVAKRTLGYGLPVLAVLAILYALFGDLLPGAYGHSGFSYEKTVSIIFSTSGIFGIPISVGIMYVLPFVIFGAFLEINGTGRYIMQLSLAIAGRFRGGPAKIATLSSAMFGSINGSPVANVVSTGVMTIPMMKRGGYKSSFAGAVESVASTGGQLLPPVMGASAFIMVELIGVSYTSIVFAALIPALLYYISVFWVIDLEAGRTNLKGMPKSEIPKLGTLLRKQGYLLLPLIVLIVALIGFNLSPLRSALLGIVCAIVIPAIKKETRMSIKDMVFALEMGAKNTASVATATAAAGIIVGILGMTGMGHQFASIILGLGQGVLFLSLILTAVVALVLGIGMPTTGAYIVTASILPTALLPLGVDVLAVHLFLLYFANISNITPPVALAAHAAAGISGGSPMVVATQAFKLGLVGFIIPFMFVYNPALLLDGEVSQIIVSVLTAVIGVLAFGAALKGWFKVYLPLWNRLLLLAGSLLLINQSYIFDFIGLSLILLSGLNIYMLVQKSGSNKEAANPRVS</sequence>
<evidence type="ECO:0000259" key="2">
    <source>
        <dbReference type="Pfam" id="PF06808"/>
    </source>
</evidence>
<accession>A0A9X2INC4</accession>
<evidence type="ECO:0000313" key="3">
    <source>
        <dbReference type="EMBL" id="MCM3713990.1"/>
    </source>
</evidence>
<name>A0A9X2INC4_9BACI</name>
<feature type="transmembrane region" description="Helical" evidence="1">
    <location>
        <begin position="95"/>
        <end position="120"/>
    </location>
</feature>
<feature type="transmembrane region" description="Helical" evidence="1">
    <location>
        <begin position="70"/>
        <end position="89"/>
    </location>
</feature>
<feature type="transmembrane region" description="Helical" evidence="1">
    <location>
        <begin position="427"/>
        <end position="455"/>
    </location>
</feature>
<protein>
    <submittedName>
        <fullName evidence="3">TRAP transporter fused permease subunit</fullName>
    </submittedName>
</protein>
<feature type="transmembrane region" description="Helical" evidence="1">
    <location>
        <begin position="337"/>
        <end position="356"/>
    </location>
</feature>
<dbReference type="Proteomes" id="UP001139179">
    <property type="component" value="Unassembled WGS sequence"/>
</dbReference>
<keyword evidence="1" id="KW-0472">Membrane</keyword>
<feature type="transmembrane region" description="Helical" evidence="1">
    <location>
        <begin position="462"/>
        <end position="491"/>
    </location>
</feature>
<dbReference type="EMBL" id="JAMBOL010000004">
    <property type="protein sequence ID" value="MCM3713990.1"/>
    <property type="molecule type" value="Genomic_DNA"/>
</dbReference>
<evidence type="ECO:0000256" key="1">
    <source>
        <dbReference type="SAM" id="Phobius"/>
    </source>
</evidence>
<feature type="domain" description="TRAP C4-dicarboxylate transport system permease DctM subunit" evidence="2">
    <location>
        <begin position="113"/>
        <end position="545"/>
    </location>
</feature>
<feature type="transmembrane region" description="Helical" evidence="1">
    <location>
        <begin position="170"/>
        <end position="192"/>
    </location>
</feature>
<gene>
    <name evidence="3" type="ORF">M3202_07815</name>
</gene>
<dbReference type="RefSeq" id="WP_251222788.1">
    <property type="nucleotide sequence ID" value="NZ_JAMBOL010000004.1"/>
</dbReference>
<dbReference type="InterPro" id="IPR010656">
    <property type="entry name" value="DctM"/>
</dbReference>
<evidence type="ECO:0000313" key="4">
    <source>
        <dbReference type="Proteomes" id="UP001139179"/>
    </source>
</evidence>
<organism evidence="3 4">
    <name type="scientific">Halalkalibacter oceani</name>
    <dbReference type="NCBI Taxonomy" id="1653776"/>
    <lineage>
        <taxon>Bacteria</taxon>
        <taxon>Bacillati</taxon>
        <taxon>Bacillota</taxon>
        <taxon>Bacilli</taxon>
        <taxon>Bacillales</taxon>
        <taxon>Bacillaceae</taxon>
        <taxon>Halalkalibacter</taxon>
    </lineage>
</organism>
<proteinExistence type="predicted"/>
<dbReference type="NCBIfam" id="TIGR02123">
    <property type="entry name" value="TRAP_fused"/>
    <property type="match status" value="1"/>
</dbReference>
<feature type="transmembrane region" description="Helical" evidence="1">
    <location>
        <begin position="526"/>
        <end position="543"/>
    </location>
</feature>
<dbReference type="InterPro" id="IPR011853">
    <property type="entry name" value="TRAP_DctM-Dct_fused"/>
</dbReference>
<keyword evidence="1" id="KW-1133">Transmembrane helix</keyword>
<keyword evidence="4" id="KW-1185">Reference proteome</keyword>
<dbReference type="AlphaFoldDB" id="A0A9X2INC4"/>
<dbReference type="Pfam" id="PF06808">
    <property type="entry name" value="DctM"/>
    <property type="match status" value="1"/>
</dbReference>
<feature type="transmembrane region" description="Helical" evidence="1">
    <location>
        <begin position="127"/>
        <end position="150"/>
    </location>
</feature>
<dbReference type="PANTHER" id="PTHR43849">
    <property type="entry name" value="BLL3936 PROTEIN"/>
    <property type="match status" value="1"/>
</dbReference>
<reference evidence="3" key="1">
    <citation type="submission" date="2022-05" db="EMBL/GenBank/DDBJ databases">
        <title>Comparative Genomics of Spacecraft Associated Microbes.</title>
        <authorList>
            <person name="Tran M.T."/>
            <person name="Wright A."/>
            <person name="Seuylemezian A."/>
            <person name="Eisen J."/>
            <person name="Coil D."/>
        </authorList>
    </citation>
    <scope>NUCLEOTIDE SEQUENCE</scope>
    <source>
        <strain evidence="3">214.1.1</strain>
    </source>
</reference>
<feature type="transmembrane region" description="Helical" evidence="1">
    <location>
        <begin position="20"/>
        <end position="39"/>
    </location>
</feature>
<feature type="transmembrane region" description="Helical" evidence="1">
    <location>
        <begin position="549"/>
        <end position="569"/>
    </location>
</feature>
<keyword evidence="1" id="KW-0812">Transmembrane</keyword>
<comment type="caution">
    <text evidence="3">The sequence shown here is derived from an EMBL/GenBank/DDBJ whole genome shotgun (WGS) entry which is preliminary data.</text>
</comment>
<feature type="transmembrane region" description="Helical" evidence="1">
    <location>
        <begin position="295"/>
        <end position="316"/>
    </location>
</feature>
<feature type="transmembrane region" description="Helical" evidence="1">
    <location>
        <begin position="400"/>
        <end position="421"/>
    </location>
</feature>
<feature type="transmembrane region" description="Helical" evidence="1">
    <location>
        <begin position="600"/>
        <end position="619"/>
    </location>
</feature>
<feature type="transmembrane region" description="Helical" evidence="1">
    <location>
        <begin position="362"/>
        <end position="379"/>
    </location>
</feature>
<feature type="transmembrane region" description="Helical" evidence="1">
    <location>
        <begin position="45"/>
        <end position="63"/>
    </location>
</feature>